<name>A0A0F9MYF3_9ZZZZ</name>
<keyword evidence="1" id="KW-0472">Membrane</keyword>
<dbReference type="EMBL" id="LAZR01004213">
    <property type="protein sequence ID" value="KKN10724.1"/>
    <property type="molecule type" value="Genomic_DNA"/>
</dbReference>
<sequence>MPIKRLPWSVLSGWVRPHLGFWRSSYAMHSIMGLLFLLIALFAIGMFLLSHLNLSYSQQAMYELRRDQIRDVFFTGLVRIDARQISLEREVATLAAIGETFYRLSREQPDSPKAQRLLQSQLEKTLQSRLESEVGVSGAGLWYQPGIVAPAG</sequence>
<accession>A0A0F9MYF3</accession>
<proteinExistence type="predicted"/>
<keyword evidence="1" id="KW-1133">Transmembrane helix</keyword>
<dbReference type="AlphaFoldDB" id="A0A0F9MYF3"/>
<evidence type="ECO:0008006" key="3">
    <source>
        <dbReference type="Google" id="ProtNLM"/>
    </source>
</evidence>
<protein>
    <recommendedName>
        <fullName evidence="3">Double Cache domain-containing protein</fullName>
    </recommendedName>
</protein>
<comment type="caution">
    <text evidence="2">The sequence shown here is derived from an EMBL/GenBank/DDBJ whole genome shotgun (WGS) entry which is preliminary data.</text>
</comment>
<keyword evidence="1" id="KW-0812">Transmembrane</keyword>
<organism evidence="2">
    <name type="scientific">marine sediment metagenome</name>
    <dbReference type="NCBI Taxonomy" id="412755"/>
    <lineage>
        <taxon>unclassified sequences</taxon>
        <taxon>metagenomes</taxon>
        <taxon>ecological metagenomes</taxon>
    </lineage>
</organism>
<feature type="non-terminal residue" evidence="2">
    <location>
        <position position="152"/>
    </location>
</feature>
<evidence type="ECO:0000313" key="2">
    <source>
        <dbReference type="EMBL" id="KKN10724.1"/>
    </source>
</evidence>
<evidence type="ECO:0000256" key="1">
    <source>
        <dbReference type="SAM" id="Phobius"/>
    </source>
</evidence>
<reference evidence="2" key="1">
    <citation type="journal article" date="2015" name="Nature">
        <title>Complex archaea that bridge the gap between prokaryotes and eukaryotes.</title>
        <authorList>
            <person name="Spang A."/>
            <person name="Saw J.H."/>
            <person name="Jorgensen S.L."/>
            <person name="Zaremba-Niedzwiedzka K."/>
            <person name="Martijn J."/>
            <person name="Lind A.E."/>
            <person name="van Eijk R."/>
            <person name="Schleper C."/>
            <person name="Guy L."/>
            <person name="Ettema T.J."/>
        </authorList>
    </citation>
    <scope>NUCLEOTIDE SEQUENCE</scope>
</reference>
<feature type="transmembrane region" description="Helical" evidence="1">
    <location>
        <begin position="26"/>
        <end position="49"/>
    </location>
</feature>
<gene>
    <name evidence="2" type="ORF">LCGC14_1033640</name>
</gene>